<evidence type="ECO:0000313" key="2">
    <source>
        <dbReference type="EMBL" id="CAI2372720.1"/>
    </source>
</evidence>
<feature type="compositionally biased region" description="Acidic residues" evidence="1">
    <location>
        <begin position="234"/>
        <end position="243"/>
    </location>
</feature>
<protein>
    <submittedName>
        <fullName evidence="2">Uncharacterized protein</fullName>
    </submittedName>
</protein>
<dbReference type="AlphaFoldDB" id="A0AAD1XHB8"/>
<evidence type="ECO:0000313" key="3">
    <source>
        <dbReference type="Proteomes" id="UP001295684"/>
    </source>
</evidence>
<proteinExistence type="predicted"/>
<gene>
    <name evidence="2" type="ORF">ECRASSUSDP1_LOCUS14052</name>
</gene>
<feature type="region of interest" description="Disordered" evidence="1">
    <location>
        <begin position="1"/>
        <end position="21"/>
    </location>
</feature>
<feature type="compositionally biased region" description="Low complexity" evidence="1">
    <location>
        <begin position="7"/>
        <end position="21"/>
    </location>
</feature>
<dbReference type="EMBL" id="CAMPGE010014020">
    <property type="protein sequence ID" value="CAI2372720.1"/>
    <property type="molecule type" value="Genomic_DNA"/>
</dbReference>
<organism evidence="2 3">
    <name type="scientific">Euplotes crassus</name>
    <dbReference type="NCBI Taxonomy" id="5936"/>
    <lineage>
        <taxon>Eukaryota</taxon>
        <taxon>Sar</taxon>
        <taxon>Alveolata</taxon>
        <taxon>Ciliophora</taxon>
        <taxon>Intramacronucleata</taxon>
        <taxon>Spirotrichea</taxon>
        <taxon>Hypotrichia</taxon>
        <taxon>Euplotida</taxon>
        <taxon>Euplotidae</taxon>
        <taxon>Moneuplotes</taxon>
    </lineage>
</organism>
<feature type="region of interest" description="Disordered" evidence="1">
    <location>
        <begin position="226"/>
        <end position="253"/>
    </location>
</feature>
<name>A0AAD1XHB8_EUPCR</name>
<keyword evidence="3" id="KW-1185">Reference proteome</keyword>
<comment type="caution">
    <text evidence="2">The sequence shown here is derived from an EMBL/GenBank/DDBJ whole genome shotgun (WGS) entry which is preliminary data.</text>
</comment>
<accession>A0AAD1XHB8</accession>
<dbReference type="InterPro" id="IPR011992">
    <property type="entry name" value="EF-hand-dom_pair"/>
</dbReference>
<sequence length="347" mass="40151">MEKEQSSSETSSASNQSSKSEIATKLYSKFSDFIFKTRISKDDFLKDNPMYLTKKELKERFEGIKYEITDEELTAVMVHHNADKSDYILIEDFLDKLTCWRTSKEFNKALDKHIDININNLRDQSVPFSAKRSDLESSKESEIPKKTFPNKSKKYLKIAKKRQEEEENSLKMNVDKCKKELEFDCLHKMSEACEIAKLLNIPITFSASKGSDGSILIHMIEISTQKRKEKGEDGEIDEDEGEGDSSVIKKEKGHPISMEEFLRRYRKLKRLQSSIKNNSMIRNTQETKVTQNAIVSSYSSNRDNKTQRQEELKDVLKETMSLTTKLKDQLKILEKNGVCGTKPMNFF</sequence>
<dbReference type="SUPFAM" id="SSF47473">
    <property type="entry name" value="EF-hand"/>
    <property type="match status" value="1"/>
</dbReference>
<dbReference type="Proteomes" id="UP001295684">
    <property type="component" value="Unassembled WGS sequence"/>
</dbReference>
<evidence type="ECO:0000256" key="1">
    <source>
        <dbReference type="SAM" id="MobiDB-lite"/>
    </source>
</evidence>
<reference evidence="2" key="1">
    <citation type="submission" date="2023-07" db="EMBL/GenBank/DDBJ databases">
        <authorList>
            <consortium name="AG Swart"/>
            <person name="Singh M."/>
            <person name="Singh A."/>
            <person name="Seah K."/>
            <person name="Emmerich C."/>
        </authorList>
    </citation>
    <scope>NUCLEOTIDE SEQUENCE</scope>
    <source>
        <strain evidence="2">DP1</strain>
    </source>
</reference>